<evidence type="ECO:0000313" key="3">
    <source>
        <dbReference type="Proteomes" id="UP001141806"/>
    </source>
</evidence>
<reference evidence="2" key="1">
    <citation type="journal article" date="2023" name="Plant J.">
        <title>The genome of the king protea, Protea cynaroides.</title>
        <authorList>
            <person name="Chang J."/>
            <person name="Duong T.A."/>
            <person name="Schoeman C."/>
            <person name="Ma X."/>
            <person name="Roodt D."/>
            <person name="Barker N."/>
            <person name="Li Z."/>
            <person name="Van de Peer Y."/>
            <person name="Mizrachi E."/>
        </authorList>
    </citation>
    <scope>NUCLEOTIDE SEQUENCE</scope>
    <source>
        <tissue evidence="2">Young leaves</tissue>
    </source>
</reference>
<sequence length="170" mass="18629">MSSSSSSSSRFRKRTIKSVIVMISIVEVYQALMNGDSKSLEPMKELSRCTAIRKCNGNPKAIFNKDISTYTWTAILRERWTSFLTKDDLVGVLVATVMSIIGLVALLASTVWPRVVAASAHASLPSLPKKKHQVIPLNNIMQLEGFVHHNSSASIRGREGSFQGGISLSH</sequence>
<evidence type="ECO:0000256" key="1">
    <source>
        <dbReference type="SAM" id="Phobius"/>
    </source>
</evidence>
<dbReference type="Proteomes" id="UP001141806">
    <property type="component" value="Unassembled WGS sequence"/>
</dbReference>
<keyword evidence="3" id="KW-1185">Reference proteome</keyword>
<dbReference type="EMBL" id="JAMYWD010000002">
    <property type="protein sequence ID" value="KAJ4978579.1"/>
    <property type="molecule type" value="Genomic_DNA"/>
</dbReference>
<feature type="transmembrane region" description="Helical" evidence="1">
    <location>
        <begin position="89"/>
        <end position="112"/>
    </location>
</feature>
<gene>
    <name evidence="2" type="ORF">NE237_009359</name>
</gene>
<name>A0A9Q0KYE8_9MAGN</name>
<dbReference type="AlphaFoldDB" id="A0A9Q0KYE8"/>
<keyword evidence="1" id="KW-0812">Transmembrane</keyword>
<comment type="caution">
    <text evidence="2">The sequence shown here is derived from an EMBL/GenBank/DDBJ whole genome shotgun (WGS) entry which is preliminary data.</text>
</comment>
<proteinExistence type="predicted"/>
<organism evidence="2 3">
    <name type="scientific">Protea cynaroides</name>
    <dbReference type="NCBI Taxonomy" id="273540"/>
    <lineage>
        <taxon>Eukaryota</taxon>
        <taxon>Viridiplantae</taxon>
        <taxon>Streptophyta</taxon>
        <taxon>Embryophyta</taxon>
        <taxon>Tracheophyta</taxon>
        <taxon>Spermatophyta</taxon>
        <taxon>Magnoliopsida</taxon>
        <taxon>Proteales</taxon>
        <taxon>Proteaceae</taxon>
        <taxon>Protea</taxon>
    </lineage>
</organism>
<protein>
    <submittedName>
        <fullName evidence="2">Uncharacterized protein</fullName>
    </submittedName>
</protein>
<accession>A0A9Q0KYE8</accession>
<keyword evidence="1" id="KW-1133">Transmembrane helix</keyword>
<evidence type="ECO:0000313" key="2">
    <source>
        <dbReference type="EMBL" id="KAJ4978579.1"/>
    </source>
</evidence>
<keyword evidence="1" id="KW-0472">Membrane</keyword>